<dbReference type="EMBL" id="WVTA01000011">
    <property type="protein sequence ID" value="KAK3203160.1"/>
    <property type="molecule type" value="Genomic_DNA"/>
</dbReference>
<proteinExistence type="predicted"/>
<dbReference type="AlphaFoldDB" id="A0AAN6LUU2"/>
<feature type="region of interest" description="Disordered" evidence="1">
    <location>
        <begin position="1"/>
        <end position="100"/>
    </location>
</feature>
<keyword evidence="3" id="KW-1185">Reference proteome</keyword>
<evidence type="ECO:0000256" key="1">
    <source>
        <dbReference type="SAM" id="MobiDB-lite"/>
    </source>
</evidence>
<feature type="non-terminal residue" evidence="2">
    <location>
        <position position="100"/>
    </location>
</feature>
<dbReference type="Proteomes" id="UP001280581">
    <property type="component" value="Unassembled WGS sequence"/>
</dbReference>
<evidence type="ECO:0000313" key="2">
    <source>
        <dbReference type="EMBL" id="KAK3203160.1"/>
    </source>
</evidence>
<gene>
    <name evidence="2" type="ORF">GRF29_112g396156</name>
</gene>
<accession>A0AAN6LUU2</accession>
<reference evidence="2 3" key="1">
    <citation type="submission" date="2021-02" db="EMBL/GenBank/DDBJ databases">
        <title>Genome assembly of Pseudopithomyces chartarum.</title>
        <authorList>
            <person name="Jauregui R."/>
            <person name="Singh J."/>
            <person name="Voisey C."/>
        </authorList>
    </citation>
    <scope>NUCLEOTIDE SEQUENCE [LARGE SCALE GENOMIC DNA]</scope>
    <source>
        <strain evidence="2 3">AGR01</strain>
    </source>
</reference>
<sequence>WPPPQPPTQISPPPTSKRSPPSSATSPGRSATRYSTSRSYSTRTRVRLTPRIPTDRGPPTAPAKTPSTPSSPPSPLRLRLPLPRPPLHPNVLARIRPQPP</sequence>
<feature type="compositionally biased region" description="Pro residues" evidence="1">
    <location>
        <begin position="1"/>
        <end position="15"/>
    </location>
</feature>
<feature type="compositionally biased region" description="Low complexity" evidence="1">
    <location>
        <begin position="16"/>
        <end position="43"/>
    </location>
</feature>
<evidence type="ECO:0000313" key="3">
    <source>
        <dbReference type="Proteomes" id="UP001280581"/>
    </source>
</evidence>
<feature type="non-terminal residue" evidence="2">
    <location>
        <position position="1"/>
    </location>
</feature>
<comment type="caution">
    <text evidence="2">The sequence shown here is derived from an EMBL/GenBank/DDBJ whole genome shotgun (WGS) entry which is preliminary data.</text>
</comment>
<organism evidence="2 3">
    <name type="scientific">Pseudopithomyces chartarum</name>
    <dbReference type="NCBI Taxonomy" id="1892770"/>
    <lineage>
        <taxon>Eukaryota</taxon>
        <taxon>Fungi</taxon>
        <taxon>Dikarya</taxon>
        <taxon>Ascomycota</taxon>
        <taxon>Pezizomycotina</taxon>
        <taxon>Dothideomycetes</taxon>
        <taxon>Pleosporomycetidae</taxon>
        <taxon>Pleosporales</taxon>
        <taxon>Massarineae</taxon>
        <taxon>Didymosphaeriaceae</taxon>
        <taxon>Pseudopithomyces</taxon>
    </lineage>
</organism>
<protein>
    <submittedName>
        <fullName evidence="2">Uncharacterized protein</fullName>
    </submittedName>
</protein>
<name>A0AAN6LUU2_9PLEO</name>